<dbReference type="GO" id="GO:0008911">
    <property type="term" value="F:lactaldehyde dehydrogenase (NAD+) activity"/>
    <property type="evidence" value="ECO:0007669"/>
    <property type="project" value="TreeGrafter"/>
</dbReference>
<dbReference type="InterPro" id="IPR016162">
    <property type="entry name" value="Ald_DH_N"/>
</dbReference>
<dbReference type="PANTHER" id="PTHR42991:SF1">
    <property type="entry name" value="ALDEHYDE DEHYDROGENASE"/>
    <property type="match status" value="1"/>
</dbReference>
<dbReference type="Proteomes" id="UP000439752">
    <property type="component" value="Unassembled WGS sequence"/>
</dbReference>
<dbReference type="Pfam" id="PF00171">
    <property type="entry name" value="Aldedh"/>
    <property type="match status" value="1"/>
</dbReference>
<feature type="active site" evidence="4">
    <location>
        <position position="255"/>
    </location>
</feature>
<organism evidence="7 8">
    <name type="scientific">Exiguobacterium oxidotolerans</name>
    <dbReference type="NCBI Taxonomy" id="223958"/>
    <lineage>
        <taxon>Bacteria</taxon>
        <taxon>Bacillati</taxon>
        <taxon>Bacillota</taxon>
        <taxon>Bacilli</taxon>
        <taxon>Bacillales</taxon>
        <taxon>Bacillales Family XII. Incertae Sedis</taxon>
        <taxon>Exiguobacterium</taxon>
    </lineage>
</organism>
<keyword evidence="3 5" id="KW-0560">Oxidoreductase</keyword>
<dbReference type="PROSITE" id="PS00070">
    <property type="entry name" value="ALDEHYDE_DEHYDR_CYS"/>
    <property type="match status" value="1"/>
</dbReference>
<evidence type="ECO:0000313" key="7">
    <source>
        <dbReference type="EMBL" id="VWX37912.1"/>
    </source>
</evidence>
<dbReference type="Gene3D" id="3.40.605.10">
    <property type="entry name" value="Aldehyde Dehydrogenase, Chain A, domain 1"/>
    <property type="match status" value="1"/>
</dbReference>
<sequence length="480" mass="51276">MNTTKTTYTFLLDGQWYESESKETIEISSPYKEDLVGRVQAMTKPEVDRAIASAKTAQATWAKQPANKRAELLHAWATELEKRADEIGEVIMREVGKGRADGVKEVKRTAEIIRYTAEEGLRFDGQMMQGDSFPGGSAKKLAVIKKAPLGVVLAISPFNYPVNLAAAKLAPALMTGNAVVFKPATQGSISGILMIEALVAAGLPSGLVNVVTGRGSVIGDYLTAHPGIDMITFTGGTGTGRHLSRQSAMIPLVLELGGKDPALVLEDADLSLAADHIISGAFSYSGQRCTAIKRVFVLDHQADALVDELTTRIAKLTVGSPEDDSVVVPLIDTKSADYVEGLITDAKDQGATIVTGGNRTNNLIEPTLIDNVTRDMRVAWEEPFGPVLPIIRVSSVEEMIAYSNESEYGLQASVFTENIDSAFAVADALETGSVQINGRTERGPDHFPFIGVKSSGLGVQGVGRSLASMTRDKLTVLNLK</sequence>
<dbReference type="GO" id="GO:0008886">
    <property type="term" value="F:glyceraldehyde-3-phosphate dehydrogenase (NADP+) (non-phosphorylating) activity"/>
    <property type="evidence" value="ECO:0007669"/>
    <property type="project" value="UniProtKB-EC"/>
</dbReference>
<dbReference type="InterPro" id="IPR016161">
    <property type="entry name" value="Ald_DH/histidinol_DH"/>
</dbReference>
<evidence type="ECO:0000313" key="8">
    <source>
        <dbReference type="Proteomes" id="UP000439752"/>
    </source>
</evidence>
<evidence type="ECO:0000256" key="5">
    <source>
        <dbReference type="RuleBase" id="RU003345"/>
    </source>
</evidence>
<dbReference type="SUPFAM" id="SSF53720">
    <property type="entry name" value="ALDH-like"/>
    <property type="match status" value="1"/>
</dbReference>
<evidence type="ECO:0000256" key="4">
    <source>
        <dbReference type="PROSITE-ProRule" id="PRU10007"/>
    </source>
</evidence>
<dbReference type="InterPro" id="IPR015590">
    <property type="entry name" value="Aldehyde_DH_dom"/>
</dbReference>
<dbReference type="AlphaFoldDB" id="A0A653IFX6"/>
<dbReference type="EC" id="1.2.1.9" evidence="7"/>
<dbReference type="PROSITE" id="PS00687">
    <property type="entry name" value="ALDEHYDE_DEHYDR_GLU"/>
    <property type="match status" value="1"/>
</dbReference>
<name>A0A653IFX6_9BACL</name>
<dbReference type="FunFam" id="3.40.605.10:FF:000007">
    <property type="entry name" value="NAD/NADP-dependent betaine aldehyde dehydrogenase"/>
    <property type="match status" value="1"/>
</dbReference>
<dbReference type="PANTHER" id="PTHR42991">
    <property type="entry name" value="ALDEHYDE DEHYDROGENASE"/>
    <property type="match status" value="1"/>
</dbReference>
<comment type="similarity">
    <text evidence="1 5">Belongs to the aldehyde dehydrogenase family.</text>
</comment>
<protein>
    <submittedName>
        <fullName evidence="7">NADP-dependent glyceraldehyde-3-phosphate dehydrogenase</fullName>
        <ecNumber evidence="7">1.2.1.9</ecNumber>
    </submittedName>
</protein>
<reference evidence="7 8" key="1">
    <citation type="submission" date="2019-10" db="EMBL/GenBank/DDBJ databases">
        <authorList>
            <person name="Karimi E."/>
        </authorList>
    </citation>
    <scope>NUCLEOTIDE SEQUENCE [LARGE SCALE GENOMIC DNA]</scope>
    <source>
        <strain evidence="7">Exiguobacterium sp. 9Y</strain>
    </source>
</reference>
<dbReference type="InterPro" id="IPR016163">
    <property type="entry name" value="Ald_DH_C"/>
</dbReference>
<dbReference type="InterPro" id="IPR051020">
    <property type="entry name" value="ALDH-related_metabolic_enz"/>
</dbReference>
<dbReference type="Gene3D" id="3.40.309.10">
    <property type="entry name" value="Aldehyde Dehydrogenase, Chain A, domain 2"/>
    <property type="match status" value="1"/>
</dbReference>
<dbReference type="RefSeq" id="WP_159173789.1">
    <property type="nucleotide sequence ID" value="NZ_LR732312.1"/>
</dbReference>
<gene>
    <name evidence="7" type="primary">gapN</name>
    <name evidence="7" type="ORF">EXIGUO9Y_360189</name>
</gene>
<evidence type="ECO:0000256" key="1">
    <source>
        <dbReference type="ARBA" id="ARBA00009986"/>
    </source>
</evidence>
<dbReference type="FunFam" id="3.40.309.10:FF:000022">
    <property type="entry name" value="NADP-dependent glyceraldehyde-3-phosphate dehydrogenase"/>
    <property type="match status" value="1"/>
</dbReference>
<dbReference type="InterPro" id="IPR016160">
    <property type="entry name" value="Ald_DH_CS_CYS"/>
</dbReference>
<keyword evidence="2" id="KW-0521">NADP</keyword>
<keyword evidence="8" id="KW-1185">Reference proteome</keyword>
<accession>A0A653IFX6</accession>
<dbReference type="CDD" id="cd07082">
    <property type="entry name" value="ALDH_F11_NP-GAPDH"/>
    <property type="match status" value="1"/>
</dbReference>
<dbReference type="EMBL" id="CABWKQ010000030">
    <property type="protein sequence ID" value="VWX37912.1"/>
    <property type="molecule type" value="Genomic_DNA"/>
</dbReference>
<evidence type="ECO:0000256" key="2">
    <source>
        <dbReference type="ARBA" id="ARBA00022857"/>
    </source>
</evidence>
<proteinExistence type="inferred from homology"/>
<evidence type="ECO:0000259" key="6">
    <source>
        <dbReference type="Pfam" id="PF00171"/>
    </source>
</evidence>
<feature type="domain" description="Aldehyde dehydrogenase" evidence="6">
    <location>
        <begin position="16"/>
        <end position="473"/>
    </location>
</feature>
<dbReference type="InterPro" id="IPR029510">
    <property type="entry name" value="Ald_DH_CS_GLU"/>
</dbReference>
<evidence type="ECO:0000256" key="3">
    <source>
        <dbReference type="ARBA" id="ARBA00023002"/>
    </source>
</evidence>